<keyword evidence="4" id="KW-0732">Signal</keyword>
<dbReference type="PROSITE" id="PS00210">
    <property type="entry name" value="HEMOCYANIN_2"/>
    <property type="match status" value="1"/>
</dbReference>
<proteinExistence type="evidence at transcript level"/>
<dbReference type="PROSITE" id="PS00498">
    <property type="entry name" value="TYROSINASE_2"/>
    <property type="match status" value="1"/>
</dbReference>
<dbReference type="Pfam" id="PF03722">
    <property type="entry name" value="Hemocyanin_N"/>
    <property type="match status" value="1"/>
</dbReference>
<keyword evidence="2" id="KW-0758">Storage protein</keyword>
<dbReference type="InterPro" id="IPR005204">
    <property type="entry name" value="Hemocyanin_N"/>
</dbReference>
<dbReference type="Gene3D" id="1.20.1370.10">
    <property type="entry name" value="Hemocyanin, N-terminal domain"/>
    <property type="match status" value="1"/>
</dbReference>
<feature type="chain" id="PRO_5001651193" evidence="4">
    <location>
        <begin position="31"/>
        <end position="692"/>
    </location>
</feature>
<evidence type="ECO:0000256" key="1">
    <source>
        <dbReference type="ARBA" id="ARBA00009470"/>
    </source>
</evidence>
<dbReference type="GO" id="GO:0004497">
    <property type="term" value="F:monooxygenase activity"/>
    <property type="evidence" value="ECO:0007669"/>
    <property type="project" value="UniProtKB-KW"/>
</dbReference>
<organism evidence="6">
    <name type="scientific">Locusta migratoria</name>
    <name type="common">Migratory locust</name>
    <dbReference type="NCBI Taxonomy" id="7004"/>
    <lineage>
        <taxon>Eukaryota</taxon>
        <taxon>Metazoa</taxon>
        <taxon>Ecdysozoa</taxon>
        <taxon>Arthropoda</taxon>
        <taxon>Hexapoda</taxon>
        <taxon>Insecta</taxon>
        <taxon>Pterygota</taxon>
        <taxon>Neoptera</taxon>
        <taxon>Polyneoptera</taxon>
        <taxon>Orthoptera</taxon>
        <taxon>Caelifera</taxon>
        <taxon>Acrididea</taxon>
        <taxon>Acridomorpha</taxon>
        <taxon>Acridoidea</taxon>
        <taxon>Acrididae</taxon>
        <taxon>Oedipodinae</taxon>
        <taxon>Locusta</taxon>
    </lineage>
</organism>
<evidence type="ECO:0000259" key="5">
    <source>
        <dbReference type="PROSITE" id="PS00498"/>
    </source>
</evidence>
<dbReference type="SUPFAM" id="SSF48050">
    <property type="entry name" value="Hemocyanin, N-terminal domain"/>
    <property type="match status" value="1"/>
</dbReference>
<dbReference type="PROSITE" id="PS00209">
    <property type="entry name" value="HEMOCYANIN_1"/>
    <property type="match status" value="1"/>
</dbReference>
<sequence length="692" mass="79270">GLRPAKRSAAMQLLLAVAVAAAALCACAHAGPVPEDKADTVFLKRQLLILKLLKHISQPVADPELVSIKNSYVPLDNLDKYTDPEAVRRCCSYVSSGRSLARNAVFSLFDERHREEMVAVFEALYAARDLDALLATALYLRDRLNPRLFLYSLSVALLHRRDCRGFTLPPAYEITPHMFLTTDVVRRAYQARMRLKPTIIPKRFTGSVNNPEQRVAYFGEDVGMNSHHQHWHMDFPFWWKPTYDQPKDRKGELFFYMHHQMVARFDAERLSNDLPPVRPLGWYEQIEEGFAPGAMYENGQEFPMRPDRVNFRDLPWLRISSMQAYEDRIRDAIAAGFVRTPTGVLYLNETDGINVLGEIIESSKHSVNPLYYGQLHNDAHVLLSKVVDPDQRYGMPPGVMEHFETATRDPAFFRLHKHIDNLFYEHKNRLQPYRREELNFPGVQVEAVKVVGTCKASVPNLLVTYFDESHVDLGNAVDSDYKTKVDIKAVVNRLNHEPFRYVITVRSDREVTGLVRIFLAPKLNWFGQQVPLKDLRWSTIELDKFPIKLKAGENVVVRSSEDSSVTIPEPRSFPDLVKDVQAAIRGEQEYAVDKYHRHCGFPHRLLLPKDKQGGMPYLLYVTVTDYQKDVVDAKVTPDDIESLTSFSYCGVLEGKIPDRRPLGFPFDRRIESVDEFLTPNSKVIEIAIKNAK</sequence>
<evidence type="ECO:0000313" key="6">
    <source>
        <dbReference type="EMBL" id="AIE39570.1"/>
    </source>
</evidence>
<evidence type="ECO:0000256" key="4">
    <source>
        <dbReference type="SAM" id="SignalP"/>
    </source>
</evidence>
<dbReference type="SUPFAM" id="SSF48056">
    <property type="entry name" value="Di-copper centre-containing domain"/>
    <property type="match status" value="1"/>
</dbReference>
<dbReference type="InterPro" id="IPR000896">
    <property type="entry name" value="Hemocyanin/hexamerin_mid_dom"/>
</dbReference>
<accession>A0A068L682</accession>
<dbReference type="InterPro" id="IPR002227">
    <property type="entry name" value="Tyrosinase_Cu-bd"/>
</dbReference>
<feature type="non-terminal residue" evidence="6">
    <location>
        <position position="1"/>
    </location>
</feature>
<feature type="signal peptide" evidence="4">
    <location>
        <begin position="1"/>
        <end position="30"/>
    </location>
</feature>
<dbReference type="InterPro" id="IPR005203">
    <property type="entry name" value="Hemocyanin_C"/>
</dbReference>
<dbReference type="InterPro" id="IPR013788">
    <property type="entry name" value="Hemocyanin/hexamerin"/>
</dbReference>
<dbReference type="PRINTS" id="PR00187">
    <property type="entry name" value="HAEMOCYANIN"/>
</dbReference>
<reference evidence="6" key="1">
    <citation type="submission" date="2014-04" db="EMBL/GenBank/DDBJ databases">
        <authorList>
            <person name="Chen B."/>
        </authorList>
    </citation>
    <scope>NUCLEOTIDE SEQUENCE</scope>
    <source>
        <strain evidence="6">Hebei</strain>
    </source>
</reference>
<keyword evidence="3" id="KW-0560">Oxidoreductase</keyword>
<dbReference type="Gene3D" id="2.60.40.1520">
    <property type="entry name" value="Hemocyanin, C-terminal domain"/>
    <property type="match status" value="1"/>
</dbReference>
<evidence type="ECO:0000256" key="3">
    <source>
        <dbReference type="ARBA" id="ARBA00023033"/>
    </source>
</evidence>
<dbReference type="PANTHER" id="PTHR11511">
    <property type="entry name" value="LARVAL STORAGE PROTEIN/PHENOLOXIDASE"/>
    <property type="match status" value="1"/>
</dbReference>
<dbReference type="SMR" id="A0A068L682"/>
<dbReference type="InterPro" id="IPR036697">
    <property type="entry name" value="Hemocyanin_N_sf"/>
</dbReference>
<dbReference type="EMBL" id="KJ713392">
    <property type="protein sequence ID" value="AIE39570.1"/>
    <property type="molecule type" value="mRNA"/>
</dbReference>
<protein>
    <submittedName>
        <fullName evidence="6">Hemocyanin subunit 2</fullName>
    </submittedName>
</protein>
<dbReference type="InterPro" id="IPR008922">
    <property type="entry name" value="Di-copper_centre_dom_sf"/>
</dbReference>
<comment type="similarity">
    <text evidence="1">Belongs to the tyrosinase family. Hemocyanin subfamily.</text>
</comment>
<dbReference type="InterPro" id="IPR014756">
    <property type="entry name" value="Ig_E-set"/>
</dbReference>
<name>A0A068L682_LOCMI</name>
<keyword evidence="3" id="KW-0503">Monooxygenase</keyword>
<dbReference type="PANTHER" id="PTHR11511:SF5">
    <property type="entry name" value="FAT-BODY PROTEIN 1-RELATED"/>
    <property type="match status" value="1"/>
</dbReference>
<dbReference type="AlphaFoldDB" id="A0A068L682"/>
<dbReference type="SUPFAM" id="SSF81296">
    <property type="entry name" value="E set domains"/>
    <property type="match status" value="1"/>
</dbReference>
<feature type="domain" description="Tyrosinase copper-binding" evidence="5">
    <location>
        <begin position="409"/>
        <end position="420"/>
    </location>
</feature>
<dbReference type="Pfam" id="PF03723">
    <property type="entry name" value="Hemocyanin_C"/>
    <property type="match status" value="1"/>
</dbReference>
<dbReference type="Gene3D" id="1.10.1280.10">
    <property type="entry name" value="Di-copper center containing domain from catechol oxidase"/>
    <property type="match status" value="1"/>
</dbReference>
<dbReference type="GO" id="GO:0005615">
    <property type="term" value="C:extracellular space"/>
    <property type="evidence" value="ECO:0007669"/>
    <property type="project" value="UniProtKB-ARBA"/>
</dbReference>
<evidence type="ECO:0000256" key="2">
    <source>
        <dbReference type="ARBA" id="ARBA00022761"/>
    </source>
</evidence>
<dbReference type="GO" id="GO:0045735">
    <property type="term" value="F:nutrient reservoir activity"/>
    <property type="evidence" value="ECO:0007669"/>
    <property type="project" value="UniProtKB-KW"/>
</dbReference>
<dbReference type="Pfam" id="PF00372">
    <property type="entry name" value="Hemocyanin_M"/>
    <property type="match status" value="1"/>
</dbReference>
<dbReference type="InterPro" id="IPR037020">
    <property type="entry name" value="Hemocyanin_C_sf"/>
</dbReference>